<dbReference type="Proteomes" id="UP000037269">
    <property type="component" value="Unassembled WGS sequence"/>
</dbReference>
<dbReference type="EMBL" id="FNED01000002">
    <property type="protein sequence ID" value="SDI23817.1"/>
    <property type="molecule type" value="Genomic_DNA"/>
</dbReference>
<feature type="transmembrane region" description="Helical" evidence="9">
    <location>
        <begin position="40"/>
        <end position="63"/>
    </location>
</feature>
<comment type="similarity">
    <text evidence="2 9">Belongs to the branched chain amino acid transporter family.</text>
</comment>
<dbReference type="NCBIfam" id="TIGR00796">
    <property type="entry name" value="livcs"/>
    <property type="match status" value="1"/>
</dbReference>
<evidence type="ECO:0000256" key="5">
    <source>
        <dbReference type="ARBA" id="ARBA00022692"/>
    </source>
</evidence>
<keyword evidence="5 9" id="KW-0812">Transmembrane</keyword>
<dbReference type="AlphaFoldDB" id="A0A0M0H2N6"/>
<feature type="transmembrane region" description="Helical" evidence="9">
    <location>
        <begin position="319"/>
        <end position="339"/>
    </location>
</feature>
<evidence type="ECO:0000256" key="2">
    <source>
        <dbReference type="ARBA" id="ARBA00008540"/>
    </source>
</evidence>
<protein>
    <recommendedName>
        <fullName evidence="9">Branched-chain amino acid transport system carrier protein</fullName>
    </recommendedName>
</protein>
<proteinExistence type="inferred from homology"/>
<dbReference type="GeneID" id="42306196"/>
<keyword evidence="6 9" id="KW-0029">Amino-acid transport</keyword>
<feature type="transmembrane region" description="Helical" evidence="9">
    <location>
        <begin position="411"/>
        <end position="428"/>
    </location>
</feature>
<evidence type="ECO:0000313" key="13">
    <source>
        <dbReference type="Proteomes" id="UP000182836"/>
    </source>
</evidence>
<feature type="transmembrane region" description="Helical" evidence="9">
    <location>
        <begin position="282"/>
        <end position="307"/>
    </location>
</feature>
<feature type="transmembrane region" description="Helical" evidence="9">
    <location>
        <begin position="195"/>
        <end position="215"/>
    </location>
</feature>
<dbReference type="PANTHER" id="PTHR30588">
    <property type="entry name" value="BRANCHED-CHAIN AMINO ACID TRANSPORT SYSTEM 2 CARRIER PROTEIN"/>
    <property type="match status" value="1"/>
</dbReference>
<dbReference type="PATRIC" id="fig|47500.9.peg.4080"/>
<evidence type="ECO:0000256" key="9">
    <source>
        <dbReference type="RuleBase" id="RU362122"/>
    </source>
</evidence>
<feature type="transmembrane region" description="Helical" evidence="9">
    <location>
        <begin position="345"/>
        <end position="366"/>
    </location>
</feature>
<evidence type="ECO:0000256" key="4">
    <source>
        <dbReference type="ARBA" id="ARBA00022475"/>
    </source>
</evidence>
<dbReference type="Pfam" id="PF05525">
    <property type="entry name" value="Branch_AA_trans"/>
    <property type="match status" value="1"/>
</dbReference>
<evidence type="ECO:0000313" key="10">
    <source>
        <dbReference type="EMBL" id="KON96348.1"/>
    </source>
</evidence>
<name>A0A0M0H2N6_ANEMI</name>
<feature type="transmembrane region" description="Helical" evidence="9">
    <location>
        <begin position="9"/>
        <end position="28"/>
    </location>
</feature>
<reference evidence="11 13" key="2">
    <citation type="submission" date="2016-10" db="EMBL/GenBank/DDBJ databases">
        <authorList>
            <person name="de Groot N.N."/>
        </authorList>
    </citation>
    <scope>NUCLEOTIDE SEQUENCE [LARGE SCALE GENOMIC DNA]</scope>
    <source>
        <strain evidence="11 13">DSM 2895</strain>
    </source>
</reference>
<keyword evidence="7 9" id="KW-1133">Transmembrane helix</keyword>
<keyword evidence="4" id="KW-1003">Cell membrane</keyword>
<evidence type="ECO:0000256" key="8">
    <source>
        <dbReference type="ARBA" id="ARBA00023136"/>
    </source>
</evidence>
<sequence>MNHLTKKEIILISIMLFSMFFGAGNLIFPPFLGQSAGNNLWLSLAGFILSAAGLPILGVMAVAKAGGFQALAGRVHPSFAFLFPFLIYLSIGPGLAIPRAGSLAYEMGALPFLSTDLKGSPLALAIYTLAFFGVVFWLSLSPSKLVDRFSKLLTPFLLAMIAVIFIKSLFTPMNTLQAPEGNYGPNPTFQGFLDGYLTMDALAALAFGIVIANTLKAKGVHEEKSLSIYMMYAGLGAGLLLSLIYLALGYLGAVTPHAADTENGAQILTLLMNHLFGAGGTILLGLLFTLACLCVSIGLVISCSQFFNTALPWLSYKEWATVLTVWSMVIANLGLTQILKVSVPVLGILYPIAIILIILALAHRYIAAAPTVYTITVVLVGLFSLIDTANTVFFAGKWSSVLSGLPLYNEGLGWITPAIVGILAGNVFDKIRHTWNTHTEKDVA</sequence>
<dbReference type="GO" id="GO:0015190">
    <property type="term" value="F:L-leucine transmembrane transporter activity"/>
    <property type="evidence" value="ECO:0007669"/>
    <property type="project" value="TreeGrafter"/>
</dbReference>
<evidence type="ECO:0000256" key="3">
    <source>
        <dbReference type="ARBA" id="ARBA00022448"/>
    </source>
</evidence>
<evidence type="ECO:0000313" key="11">
    <source>
        <dbReference type="EMBL" id="SDI23817.1"/>
    </source>
</evidence>
<feature type="transmembrane region" description="Helical" evidence="9">
    <location>
        <begin position="152"/>
        <end position="170"/>
    </location>
</feature>
<keyword evidence="3 9" id="KW-0813">Transport</keyword>
<organism evidence="10 12">
    <name type="scientific">Aneurinibacillus migulanus</name>
    <name type="common">Bacillus migulanus</name>
    <dbReference type="NCBI Taxonomy" id="47500"/>
    <lineage>
        <taxon>Bacteria</taxon>
        <taxon>Bacillati</taxon>
        <taxon>Bacillota</taxon>
        <taxon>Bacilli</taxon>
        <taxon>Bacillales</taxon>
        <taxon>Paenibacillaceae</taxon>
        <taxon>Aneurinibacillus group</taxon>
        <taxon>Aneurinibacillus</taxon>
    </lineage>
</organism>
<dbReference type="PANTHER" id="PTHR30588:SF0">
    <property type="entry name" value="BRANCHED-CHAIN AMINO ACID PERMEASE BRNQ"/>
    <property type="match status" value="1"/>
</dbReference>
<gene>
    <name evidence="10" type="ORF">AF333_13545</name>
    <name evidence="11" type="ORF">SAMN04487909_102229</name>
</gene>
<comment type="function">
    <text evidence="9">Component of the transport system for branched-chain amino acids.</text>
</comment>
<dbReference type="GO" id="GO:0015818">
    <property type="term" value="P:isoleucine transport"/>
    <property type="evidence" value="ECO:0007669"/>
    <property type="project" value="TreeGrafter"/>
</dbReference>
<evidence type="ECO:0000256" key="6">
    <source>
        <dbReference type="ARBA" id="ARBA00022970"/>
    </source>
</evidence>
<feature type="transmembrane region" description="Helical" evidence="9">
    <location>
        <begin position="227"/>
        <end position="248"/>
    </location>
</feature>
<dbReference type="GO" id="GO:0005304">
    <property type="term" value="F:L-valine transmembrane transporter activity"/>
    <property type="evidence" value="ECO:0007669"/>
    <property type="project" value="TreeGrafter"/>
</dbReference>
<keyword evidence="12" id="KW-1185">Reference proteome</keyword>
<dbReference type="GO" id="GO:0015188">
    <property type="term" value="F:L-isoleucine transmembrane transporter activity"/>
    <property type="evidence" value="ECO:0007669"/>
    <property type="project" value="TreeGrafter"/>
</dbReference>
<dbReference type="OrthoDB" id="9783920at2"/>
<keyword evidence="8 9" id="KW-0472">Membrane</keyword>
<feature type="transmembrane region" description="Helical" evidence="9">
    <location>
        <begin position="373"/>
        <end position="396"/>
    </location>
</feature>
<evidence type="ECO:0000256" key="7">
    <source>
        <dbReference type="ARBA" id="ARBA00022989"/>
    </source>
</evidence>
<reference evidence="10 12" key="1">
    <citation type="submission" date="2015-07" db="EMBL/GenBank/DDBJ databases">
        <title>Fjat-14205 dsm 2895.</title>
        <authorList>
            <person name="Liu B."/>
            <person name="Wang J."/>
            <person name="Zhu Y."/>
            <person name="Liu G."/>
            <person name="Chen Q."/>
            <person name="Chen Z."/>
            <person name="Lan J."/>
            <person name="Che J."/>
            <person name="Ge C."/>
            <person name="Shi H."/>
            <person name="Pan Z."/>
            <person name="Liu X."/>
        </authorList>
    </citation>
    <scope>NUCLEOTIDE SEQUENCE [LARGE SCALE GENOMIC DNA]</scope>
    <source>
        <strain evidence="10 12">DSM 2895</strain>
    </source>
</reference>
<accession>A0A0M0H2N6</accession>
<feature type="transmembrane region" description="Helical" evidence="9">
    <location>
        <begin position="122"/>
        <end position="140"/>
    </location>
</feature>
<comment type="subcellular location">
    <subcellularLocation>
        <location evidence="1 9">Cell membrane</location>
        <topology evidence="1 9">Multi-pass membrane protein</topology>
    </subcellularLocation>
</comment>
<evidence type="ECO:0000313" key="12">
    <source>
        <dbReference type="Proteomes" id="UP000037269"/>
    </source>
</evidence>
<dbReference type="InterPro" id="IPR004685">
    <property type="entry name" value="Brnchd-chn_aa_trnsp_Livcs"/>
</dbReference>
<dbReference type="GO" id="GO:0005886">
    <property type="term" value="C:plasma membrane"/>
    <property type="evidence" value="ECO:0007669"/>
    <property type="project" value="UniProtKB-SubCell"/>
</dbReference>
<dbReference type="Proteomes" id="UP000182836">
    <property type="component" value="Unassembled WGS sequence"/>
</dbReference>
<feature type="transmembrane region" description="Helical" evidence="9">
    <location>
        <begin position="75"/>
        <end position="97"/>
    </location>
</feature>
<dbReference type="GO" id="GO:0015820">
    <property type="term" value="P:L-leucine transport"/>
    <property type="evidence" value="ECO:0007669"/>
    <property type="project" value="TreeGrafter"/>
</dbReference>
<dbReference type="RefSeq" id="WP_043064033.1">
    <property type="nucleotide sequence ID" value="NZ_BJOA01000010.1"/>
</dbReference>
<evidence type="ECO:0000256" key="1">
    <source>
        <dbReference type="ARBA" id="ARBA00004651"/>
    </source>
</evidence>
<dbReference type="EMBL" id="LGUG01000004">
    <property type="protein sequence ID" value="KON96348.1"/>
    <property type="molecule type" value="Genomic_DNA"/>
</dbReference>